<gene>
    <name evidence="1" type="ORF">N8T08_005491</name>
</gene>
<keyword evidence="2" id="KW-1185">Reference proteome</keyword>
<proteinExistence type="predicted"/>
<evidence type="ECO:0000313" key="1">
    <source>
        <dbReference type="EMBL" id="KAK1144339.1"/>
    </source>
</evidence>
<accession>A0ACC3B2B1</accession>
<evidence type="ECO:0000313" key="2">
    <source>
        <dbReference type="Proteomes" id="UP001177260"/>
    </source>
</evidence>
<reference evidence="1 2" key="1">
    <citation type="journal article" date="2023" name="ACS Omega">
        <title>Identification of the Neoaspergillic Acid Biosynthesis Gene Cluster by Establishing an In Vitro CRISPR-Ribonucleoprotein Genetic System in Aspergillus melleus.</title>
        <authorList>
            <person name="Yuan B."/>
            <person name="Grau M.F."/>
            <person name="Murata R.M."/>
            <person name="Torok T."/>
            <person name="Venkateswaran K."/>
            <person name="Stajich J.E."/>
            <person name="Wang C.C.C."/>
        </authorList>
    </citation>
    <scope>NUCLEOTIDE SEQUENCE [LARGE SCALE GENOMIC DNA]</scope>
    <source>
        <strain evidence="1 2">IMV 1140</strain>
    </source>
</reference>
<dbReference type="Proteomes" id="UP001177260">
    <property type="component" value="Unassembled WGS sequence"/>
</dbReference>
<dbReference type="EMBL" id="JAOPJF010000031">
    <property type="protein sequence ID" value="KAK1144339.1"/>
    <property type="molecule type" value="Genomic_DNA"/>
</dbReference>
<protein>
    <submittedName>
        <fullName evidence="1">Uncharacterized protein</fullName>
    </submittedName>
</protein>
<name>A0ACC3B2B1_9EURO</name>
<sequence length="507" mass="57021">MEVAGLVLTVVGTLDICIKYGTQLKATYKAIKHLETDVEEMCVTILGALLKSQAQLDSLKSIWTTLDPNLQDHFADAVTRLKLRLLGSLGDLKQLKEYSRAGSSTPDKLKAVYLKKHVKKAVSDIEEWQARFDPSWYLISRISDSVIDRQLATGLSQDNPSSTRLARMREAIRESSSESHGSSSVFKSPDTISSIKTRIVDINTFTASYTDDGRPVILDQTNYLSATAAGPRLQVRDLARLLRNVNHKTFSLLRCSGVIDVSDDTQKQYQFILEVPRGLVAPMTLRSLLQHQPRCSLNLRFQLAKQLARSVMFVHTIGFVHKGIRPETVLVFADAQDPSEYRHSYLIGFERSRRAVSPTDYAGDLEWERNLYRHPVRQGQWPEELFVMQHDIYSLGVCLLELALWTSFVQSDRGEDSDASVRLPWPELDIASALADKDLRRGAFAIKDRFVELAQDRLPSLVGLRYTEVTVACLCCLDDGEDNVFGGEVDRVDQDGIVVGVRFIEKV</sequence>
<comment type="caution">
    <text evidence="1">The sequence shown here is derived from an EMBL/GenBank/DDBJ whole genome shotgun (WGS) entry which is preliminary data.</text>
</comment>
<organism evidence="1 2">
    <name type="scientific">Aspergillus melleus</name>
    <dbReference type="NCBI Taxonomy" id="138277"/>
    <lineage>
        <taxon>Eukaryota</taxon>
        <taxon>Fungi</taxon>
        <taxon>Dikarya</taxon>
        <taxon>Ascomycota</taxon>
        <taxon>Pezizomycotina</taxon>
        <taxon>Eurotiomycetes</taxon>
        <taxon>Eurotiomycetidae</taxon>
        <taxon>Eurotiales</taxon>
        <taxon>Aspergillaceae</taxon>
        <taxon>Aspergillus</taxon>
        <taxon>Aspergillus subgen. Circumdati</taxon>
    </lineage>
</organism>